<keyword evidence="2" id="KW-1185">Reference proteome</keyword>
<dbReference type="Proteomes" id="UP000552709">
    <property type="component" value="Unassembled WGS sequence"/>
</dbReference>
<gene>
    <name evidence="1" type="ORF">HNQ08_002042</name>
</gene>
<organism evidence="1 2">
    <name type="scientific">Deinococcus humi</name>
    <dbReference type="NCBI Taxonomy" id="662880"/>
    <lineage>
        <taxon>Bacteria</taxon>
        <taxon>Thermotogati</taxon>
        <taxon>Deinococcota</taxon>
        <taxon>Deinococci</taxon>
        <taxon>Deinococcales</taxon>
        <taxon>Deinococcaceae</taxon>
        <taxon>Deinococcus</taxon>
    </lineage>
</organism>
<protein>
    <submittedName>
        <fullName evidence="1">Uncharacterized protein</fullName>
    </submittedName>
</protein>
<dbReference type="PROSITE" id="PS51318">
    <property type="entry name" value="TAT"/>
    <property type="match status" value="1"/>
</dbReference>
<comment type="caution">
    <text evidence="1">The sequence shown here is derived from an EMBL/GenBank/DDBJ whole genome shotgun (WGS) entry which is preliminary data.</text>
</comment>
<dbReference type="EMBL" id="JACHFL010000004">
    <property type="protein sequence ID" value="MBB5362944.1"/>
    <property type="molecule type" value="Genomic_DNA"/>
</dbReference>
<sequence length="208" mass="22478">MKKLSRRALLQHAGGAFLWLMLLPPGAHAFEVQHGRLSVIFADPRDRQQLGAVYEAWDAAARDLKGLGLELPANVRIEAAGNAADFAARTGEPANIAASTRGAVIRTQRLSALAERGLLPTTVRHEAFHTAQPPGIPRWLAEGLARTFSGEGRADPRTPTGLEGMPDARLDAELLSRDPGRLSTAYREATVRAAKLVRARGWQGALKR</sequence>
<accession>A0A7W8JTM1</accession>
<proteinExistence type="predicted"/>
<reference evidence="1 2" key="1">
    <citation type="submission" date="2020-08" db="EMBL/GenBank/DDBJ databases">
        <title>Genomic Encyclopedia of Type Strains, Phase IV (KMG-IV): sequencing the most valuable type-strain genomes for metagenomic binning, comparative biology and taxonomic classification.</title>
        <authorList>
            <person name="Goeker M."/>
        </authorList>
    </citation>
    <scope>NUCLEOTIDE SEQUENCE [LARGE SCALE GENOMIC DNA]</scope>
    <source>
        <strain evidence="1 2">DSM 27939</strain>
    </source>
</reference>
<dbReference type="AlphaFoldDB" id="A0A7W8JTM1"/>
<dbReference type="RefSeq" id="WP_184130901.1">
    <property type="nucleotide sequence ID" value="NZ_JACHFL010000004.1"/>
</dbReference>
<name>A0A7W8JTM1_9DEIO</name>
<dbReference type="InterPro" id="IPR006311">
    <property type="entry name" value="TAT_signal"/>
</dbReference>
<evidence type="ECO:0000313" key="2">
    <source>
        <dbReference type="Proteomes" id="UP000552709"/>
    </source>
</evidence>
<evidence type="ECO:0000313" key="1">
    <source>
        <dbReference type="EMBL" id="MBB5362944.1"/>
    </source>
</evidence>